<dbReference type="SUPFAM" id="SSF53098">
    <property type="entry name" value="Ribonuclease H-like"/>
    <property type="match status" value="1"/>
</dbReference>
<dbReference type="InterPro" id="IPR012337">
    <property type="entry name" value="RNaseH-like_sf"/>
</dbReference>
<proteinExistence type="inferred from homology"/>
<dbReference type="InterPro" id="IPR051181">
    <property type="entry name" value="CAF1_poly(A)_ribonucleases"/>
</dbReference>
<dbReference type="GO" id="GO:0000175">
    <property type="term" value="F:3'-5'-RNA exonuclease activity"/>
    <property type="evidence" value="ECO:0007669"/>
    <property type="project" value="TreeGrafter"/>
</dbReference>
<dbReference type="AlphaFoldDB" id="N1QPU2"/>
<accession>N1QPU2</accession>
<comment type="similarity">
    <text evidence="2">Belongs to the CAF1 family.</text>
</comment>
<dbReference type="GO" id="GO:0003723">
    <property type="term" value="F:RNA binding"/>
    <property type="evidence" value="ECO:0007669"/>
    <property type="project" value="TreeGrafter"/>
</dbReference>
<evidence type="ECO:0000313" key="3">
    <source>
        <dbReference type="EnsemblPlants" id="EMT01997"/>
    </source>
</evidence>
<dbReference type="Gene3D" id="3.30.420.10">
    <property type="entry name" value="Ribonuclease H-like superfamily/Ribonuclease H"/>
    <property type="match status" value="1"/>
</dbReference>
<sequence>MAAAASAKQVTRRNFPEALRELAAHVKECVCVAIAAVKAGAPTGWRRALPVDTVETAYLKAKFASESFQPLHIAVCPFRLGSASGSDVVAYPVWFRQPGSNTFPDCLRLDVPMMARGCLSILDGAVAEEVDLIVGTISTCFPEMNYSLECLLIVSPANHLTFHRWLVMVLILICAFMMVYLIYQGCKNPWLGKRLSPLIFSSHLHQQVHPLLIQFLQLELSREFSIGVKDVQNPVKQLMTVNGTSGDLVPLVVPDKGGVPRAMDIKKLEDEQNLKFRGFREVIDLVASSEKPIISYNCLNDLTMMHTQFIAPLPPNLHEFMCSSRLVFSSVVDIGHLWREISPLRKAKNIQAALSYLQRQYFVPMEIEIPLQDGTKGVTKSGENVLRITKLFAKLSKLLKITPKCQSQSGEQHYTVEDHRNILYPGCMVEESDGVDCTNDNESDTTRTVSTQSVVFLWGFRETSAEELRSRLARLHHVFSKDFDLRLLDKTCSALIFRSSDAASELLRDISLESPSLNNFFSEGLKAAGFDVYRKACSSGLWDSDLAEALESASLEPATSTISEHGSSEIYWNSSLKLDLKEYLEC</sequence>
<dbReference type="Pfam" id="PF04857">
    <property type="entry name" value="CAF1"/>
    <property type="match status" value="2"/>
</dbReference>
<dbReference type="EnsemblPlants" id="EMT01997">
    <property type="protein sequence ID" value="EMT01997"/>
    <property type="gene ID" value="F775_20201"/>
</dbReference>
<protein>
    <submittedName>
        <fullName evidence="3">Poly(A)-specific ribonuclease PARN-like protein</fullName>
    </submittedName>
</protein>
<name>N1QPU2_AEGTA</name>
<evidence type="ECO:0000256" key="1">
    <source>
        <dbReference type="ARBA" id="ARBA00001968"/>
    </source>
</evidence>
<dbReference type="PANTHER" id="PTHR15092">
    <property type="entry name" value="POLY A -SPECIFIC RIBONUCLEASE/TARGET OF EGR1, MEMBER 1"/>
    <property type="match status" value="1"/>
</dbReference>
<dbReference type="InterPro" id="IPR036397">
    <property type="entry name" value="RNaseH_sf"/>
</dbReference>
<dbReference type="InterPro" id="IPR006941">
    <property type="entry name" value="RNase_CAF1"/>
</dbReference>
<reference evidence="3" key="1">
    <citation type="submission" date="2015-06" db="UniProtKB">
        <authorList>
            <consortium name="EnsemblPlants"/>
        </authorList>
    </citation>
    <scope>IDENTIFICATION</scope>
</reference>
<evidence type="ECO:0000256" key="2">
    <source>
        <dbReference type="ARBA" id="ARBA00008372"/>
    </source>
</evidence>
<organism evidence="3">
    <name type="scientific">Aegilops tauschii</name>
    <name type="common">Tausch's goatgrass</name>
    <name type="synonym">Aegilops squarrosa</name>
    <dbReference type="NCBI Taxonomy" id="37682"/>
    <lineage>
        <taxon>Eukaryota</taxon>
        <taxon>Viridiplantae</taxon>
        <taxon>Streptophyta</taxon>
        <taxon>Embryophyta</taxon>
        <taxon>Tracheophyta</taxon>
        <taxon>Spermatophyta</taxon>
        <taxon>Magnoliopsida</taxon>
        <taxon>Liliopsida</taxon>
        <taxon>Poales</taxon>
        <taxon>Poaceae</taxon>
        <taxon>BOP clade</taxon>
        <taxon>Pooideae</taxon>
        <taxon>Triticodae</taxon>
        <taxon>Triticeae</taxon>
        <taxon>Triticinae</taxon>
        <taxon>Aegilops</taxon>
    </lineage>
</organism>
<dbReference type="PANTHER" id="PTHR15092:SF42">
    <property type="entry name" value="POLY(A)-SPECIFIC RIBONUCLEASE PARN-LIKE"/>
    <property type="match status" value="1"/>
</dbReference>
<comment type="cofactor">
    <cofactor evidence="1">
        <name>a divalent metal cation</name>
        <dbReference type="ChEBI" id="CHEBI:60240"/>
    </cofactor>
</comment>